<keyword evidence="3" id="KW-1133">Transmembrane helix</keyword>
<accession>A0A6A6J010</accession>
<evidence type="ECO:0000256" key="2">
    <source>
        <dbReference type="ARBA" id="ARBA00023157"/>
    </source>
</evidence>
<dbReference type="RefSeq" id="XP_033691165.1">
    <property type="nucleotide sequence ID" value="XM_033832484.1"/>
</dbReference>
<dbReference type="InterPro" id="IPR000675">
    <property type="entry name" value="Cutinase/axe"/>
</dbReference>
<evidence type="ECO:0000256" key="4">
    <source>
        <dbReference type="SAM" id="SignalP"/>
    </source>
</evidence>
<dbReference type="PANTHER" id="PTHR33630">
    <property type="entry name" value="CUTINASE RV1984C-RELATED-RELATED"/>
    <property type="match status" value="1"/>
</dbReference>
<dbReference type="OrthoDB" id="2586582at2759"/>
<feature type="transmembrane region" description="Helical" evidence="3">
    <location>
        <begin position="270"/>
        <end position="290"/>
    </location>
</feature>
<keyword evidence="2" id="KW-1015">Disulfide bond</keyword>
<dbReference type="PANTHER" id="PTHR33630:SF13">
    <property type="entry name" value="ACETYLXYLAN ESTERASE"/>
    <property type="match status" value="1"/>
</dbReference>
<evidence type="ECO:0000313" key="5">
    <source>
        <dbReference type="EMBL" id="KAF2256161.1"/>
    </source>
</evidence>
<keyword evidence="1" id="KW-0378">Hydrolase</keyword>
<keyword evidence="6" id="KW-1185">Reference proteome</keyword>
<dbReference type="GO" id="GO:0052689">
    <property type="term" value="F:carboxylic ester hydrolase activity"/>
    <property type="evidence" value="ECO:0007669"/>
    <property type="project" value="UniProtKB-ARBA"/>
</dbReference>
<dbReference type="Pfam" id="PF01083">
    <property type="entry name" value="Cutinase"/>
    <property type="match status" value="1"/>
</dbReference>
<name>A0A6A6J010_9PLEO</name>
<keyword evidence="3" id="KW-0812">Transmembrane</keyword>
<evidence type="ECO:0000313" key="6">
    <source>
        <dbReference type="Proteomes" id="UP000800094"/>
    </source>
</evidence>
<reference evidence="5" key="1">
    <citation type="journal article" date="2020" name="Stud. Mycol.">
        <title>101 Dothideomycetes genomes: a test case for predicting lifestyles and emergence of pathogens.</title>
        <authorList>
            <person name="Haridas S."/>
            <person name="Albert R."/>
            <person name="Binder M."/>
            <person name="Bloem J."/>
            <person name="Labutti K."/>
            <person name="Salamov A."/>
            <person name="Andreopoulos B."/>
            <person name="Baker S."/>
            <person name="Barry K."/>
            <person name="Bills G."/>
            <person name="Bluhm B."/>
            <person name="Cannon C."/>
            <person name="Castanera R."/>
            <person name="Culley D."/>
            <person name="Daum C."/>
            <person name="Ezra D."/>
            <person name="Gonzalez J."/>
            <person name="Henrissat B."/>
            <person name="Kuo A."/>
            <person name="Liang C."/>
            <person name="Lipzen A."/>
            <person name="Lutzoni F."/>
            <person name="Magnuson J."/>
            <person name="Mondo S."/>
            <person name="Nolan M."/>
            <person name="Ohm R."/>
            <person name="Pangilinan J."/>
            <person name="Park H.-J."/>
            <person name="Ramirez L."/>
            <person name="Alfaro M."/>
            <person name="Sun H."/>
            <person name="Tritt A."/>
            <person name="Yoshinaga Y."/>
            <person name="Zwiers L.-H."/>
            <person name="Turgeon B."/>
            <person name="Goodwin S."/>
            <person name="Spatafora J."/>
            <person name="Crous P."/>
            <person name="Grigoriev I."/>
        </authorList>
    </citation>
    <scope>NUCLEOTIDE SEQUENCE</scope>
    <source>
        <strain evidence="5">CBS 122368</strain>
    </source>
</reference>
<keyword evidence="4" id="KW-0732">Signal</keyword>
<evidence type="ECO:0000256" key="1">
    <source>
        <dbReference type="ARBA" id="ARBA00022801"/>
    </source>
</evidence>
<dbReference type="GeneID" id="54585814"/>
<dbReference type="SMART" id="SM01110">
    <property type="entry name" value="Cutinase"/>
    <property type="match status" value="1"/>
</dbReference>
<feature type="signal peptide" evidence="4">
    <location>
        <begin position="1"/>
        <end position="17"/>
    </location>
</feature>
<dbReference type="AlphaFoldDB" id="A0A6A6J010"/>
<evidence type="ECO:0000256" key="3">
    <source>
        <dbReference type="SAM" id="Phobius"/>
    </source>
</evidence>
<organism evidence="5 6">
    <name type="scientific">Trematosphaeria pertusa</name>
    <dbReference type="NCBI Taxonomy" id="390896"/>
    <lineage>
        <taxon>Eukaryota</taxon>
        <taxon>Fungi</taxon>
        <taxon>Dikarya</taxon>
        <taxon>Ascomycota</taxon>
        <taxon>Pezizomycotina</taxon>
        <taxon>Dothideomycetes</taxon>
        <taxon>Pleosporomycetidae</taxon>
        <taxon>Pleosporales</taxon>
        <taxon>Massarineae</taxon>
        <taxon>Trematosphaeriaceae</taxon>
        <taxon>Trematosphaeria</taxon>
    </lineage>
</organism>
<feature type="chain" id="PRO_5025686628" evidence="4">
    <location>
        <begin position="18"/>
        <end position="312"/>
    </location>
</feature>
<dbReference type="Proteomes" id="UP000800094">
    <property type="component" value="Unassembled WGS sequence"/>
</dbReference>
<dbReference type="InterPro" id="IPR029058">
    <property type="entry name" value="AB_hydrolase_fold"/>
</dbReference>
<dbReference type="SUPFAM" id="SSF53474">
    <property type="entry name" value="alpha/beta-Hydrolases"/>
    <property type="match status" value="1"/>
</dbReference>
<dbReference type="Gene3D" id="3.40.50.1820">
    <property type="entry name" value="alpha/beta hydrolase"/>
    <property type="match status" value="1"/>
</dbReference>
<gene>
    <name evidence="5" type="ORF">BU26DRAFT_557636</name>
</gene>
<protein>
    <submittedName>
        <fullName evidence="5">Carbohydrate esterase family 5 protein</fullName>
    </submittedName>
</protein>
<proteinExistence type="predicted"/>
<sequence>MRLTLILAIFSASLVLSQDRCDAAKTVIKCHNVTEIMALESSECQPYHIFIARGTDEKSPGRQGNVTRLICDKLGRERCGWEGLDFPAKSRFVGQKAWCESAEIGVKNGQTQLHTYAARCPESKLILLGYSQGASIVQDMLGGGGGHFWKCDQASNRALDRQVSPGSNIVAAVTFGSVARSGGQPYAVKEGREFNGTRTRTPEQVRGLNQYASQLRDYCNFGDPICARESQPQSLQNHLTYFELYSEEIVSWVVKTVRKSEYRSLLSSPYWLIGATLFFVALSWSVLYFYSSFRRSFSRGAYYLLPREEGTP</sequence>
<keyword evidence="3" id="KW-0472">Membrane</keyword>
<dbReference type="EMBL" id="ML987189">
    <property type="protein sequence ID" value="KAF2256161.1"/>
    <property type="molecule type" value="Genomic_DNA"/>
</dbReference>